<evidence type="ECO:0000256" key="12">
    <source>
        <dbReference type="ARBA" id="ARBA00047899"/>
    </source>
</evidence>
<dbReference type="CDD" id="cd01262">
    <property type="entry name" value="PH_PDK1"/>
    <property type="match status" value="1"/>
</dbReference>
<evidence type="ECO:0000256" key="1">
    <source>
        <dbReference type="ARBA" id="ARBA00004496"/>
    </source>
</evidence>
<evidence type="ECO:0000256" key="4">
    <source>
        <dbReference type="ARBA" id="ARBA00018538"/>
    </source>
</evidence>
<evidence type="ECO:0000256" key="10">
    <source>
        <dbReference type="ARBA" id="ARBA00022777"/>
    </source>
</evidence>
<dbReference type="EMBL" id="AJVK01013682">
    <property type="status" value="NOT_ANNOTATED_CDS"/>
    <property type="molecule type" value="Genomic_DNA"/>
</dbReference>
<evidence type="ECO:0000259" key="14">
    <source>
        <dbReference type="Pfam" id="PF14593"/>
    </source>
</evidence>
<dbReference type="InterPro" id="IPR011993">
    <property type="entry name" value="PH-like_dom_sf"/>
</dbReference>
<dbReference type="FunFam" id="2.30.29.30:FF:000324">
    <property type="entry name" value="Phosphoinositide-dependent kinase 1, isoform F"/>
    <property type="match status" value="1"/>
</dbReference>
<dbReference type="GO" id="GO:0005524">
    <property type="term" value="F:ATP binding"/>
    <property type="evidence" value="ECO:0007669"/>
    <property type="project" value="UniProtKB-KW"/>
</dbReference>
<dbReference type="VEuPathDB" id="VectorBase:PPAI005178"/>
<dbReference type="GO" id="GO:0005737">
    <property type="term" value="C:cytoplasm"/>
    <property type="evidence" value="ECO:0007669"/>
    <property type="project" value="UniProtKB-SubCell"/>
</dbReference>
<evidence type="ECO:0000256" key="6">
    <source>
        <dbReference type="ARBA" id="ARBA00022490"/>
    </source>
</evidence>
<sequence>MLRRNIQVLCETLYAAKARGGLTLIQIDVFKAFGFVTVPQEAIRPALSVVGLPKMVMRLVEKTYTGVTANIRHGIGKLSEAEKQQRLESQKTDKWNQFVEGELILKKGYVHKRKGLFARKRMLLLTTGPRLFYIDPVQMVKKGEIPWSAELRVESKNFKIFFVHTPNRTYYLEDPEGYALDWCSAIENVRNSTYNNSST</sequence>
<name>A0A1B0DBI9_PHLPP</name>
<keyword evidence="10" id="KW-0418">Kinase</keyword>
<comment type="catalytic activity">
    <reaction evidence="13">
        <text>L-seryl-[protein] + ATP = O-phospho-L-seryl-[protein] + ADP + H(+)</text>
        <dbReference type="Rhea" id="RHEA:17989"/>
        <dbReference type="Rhea" id="RHEA-COMP:9863"/>
        <dbReference type="Rhea" id="RHEA-COMP:11604"/>
        <dbReference type="ChEBI" id="CHEBI:15378"/>
        <dbReference type="ChEBI" id="CHEBI:29999"/>
        <dbReference type="ChEBI" id="CHEBI:30616"/>
        <dbReference type="ChEBI" id="CHEBI:83421"/>
        <dbReference type="ChEBI" id="CHEBI:456216"/>
        <dbReference type="EC" id="2.7.11.1"/>
    </reaction>
</comment>
<evidence type="ECO:0000256" key="5">
    <source>
        <dbReference type="ARBA" id="ARBA00022473"/>
    </source>
</evidence>
<evidence type="ECO:0000313" key="15">
    <source>
        <dbReference type="EnsemblMetazoa" id="PPAI005178-PA"/>
    </source>
</evidence>
<comment type="similarity">
    <text evidence="2">Belongs to the protein kinase superfamily. AGC Ser/Thr protein kinase family. PDPK1 subfamily.</text>
</comment>
<dbReference type="GO" id="GO:1901701">
    <property type="term" value="P:cellular response to oxygen-containing compound"/>
    <property type="evidence" value="ECO:0007669"/>
    <property type="project" value="UniProtKB-ARBA"/>
</dbReference>
<evidence type="ECO:0000256" key="8">
    <source>
        <dbReference type="ARBA" id="ARBA00022679"/>
    </source>
</evidence>
<proteinExistence type="inferred from homology"/>
<keyword evidence="5" id="KW-0217">Developmental protein</keyword>
<organism evidence="15 16">
    <name type="scientific">Phlebotomus papatasi</name>
    <name type="common">Sandfly</name>
    <dbReference type="NCBI Taxonomy" id="29031"/>
    <lineage>
        <taxon>Eukaryota</taxon>
        <taxon>Metazoa</taxon>
        <taxon>Ecdysozoa</taxon>
        <taxon>Arthropoda</taxon>
        <taxon>Hexapoda</taxon>
        <taxon>Insecta</taxon>
        <taxon>Pterygota</taxon>
        <taxon>Neoptera</taxon>
        <taxon>Endopterygota</taxon>
        <taxon>Diptera</taxon>
        <taxon>Nematocera</taxon>
        <taxon>Psychodoidea</taxon>
        <taxon>Psychodidae</taxon>
        <taxon>Phlebotomus</taxon>
        <taxon>Phlebotomus</taxon>
    </lineage>
</organism>
<dbReference type="InterPro" id="IPR033931">
    <property type="entry name" value="PDK1-typ_PH"/>
</dbReference>
<evidence type="ECO:0000313" key="16">
    <source>
        <dbReference type="Proteomes" id="UP000092462"/>
    </source>
</evidence>
<keyword evidence="9" id="KW-0547">Nucleotide-binding</keyword>
<dbReference type="SUPFAM" id="SSF50729">
    <property type="entry name" value="PH domain-like"/>
    <property type="match status" value="1"/>
</dbReference>
<dbReference type="AlphaFoldDB" id="A0A1B0DBI9"/>
<dbReference type="Pfam" id="PF14593">
    <property type="entry name" value="PH_3"/>
    <property type="match status" value="1"/>
</dbReference>
<dbReference type="GO" id="GO:0004674">
    <property type="term" value="F:protein serine/threonine kinase activity"/>
    <property type="evidence" value="ECO:0007669"/>
    <property type="project" value="UniProtKB-KW"/>
</dbReference>
<evidence type="ECO:0000256" key="11">
    <source>
        <dbReference type="ARBA" id="ARBA00022840"/>
    </source>
</evidence>
<comment type="catalytic activity">
    <reaction evidence="12">
        <text>L-threonyl-[protein] + ATP = O-phospho-L-threonyl-[protein] + ADP + H(+)</text>
        <dbReference type="Rhea" id="RHEA:46608"/>
        <dbReference type="Rhea" id="RHEA-COMP:11060"/>
        <dbReference type="Rhea" id="RHEA-COMP:11605"/>
        <dbReference type="ChEBI" id="CHEBI:15378"/>
        <dbReference type="ChEBI" id="CHEBI:30013"/>
        <dbReference type="ChEBI" id="CHEBI:30616"/>
        <dbReference type="ChEBI" id="CHEBI:61977"/>
        <dbReference type="ChEBI" id="CHEBI:456216"/>
        <dbReference type="EC" id="2.7.11.1"/>
    </reaction>
</comment>
<dbReference type="Proteomes" id="UP000092462">
    <property type="component" value="Unassembled WGS sequence"/>
</dbReference>
<dbReference type="EnsemblMetazoa" id="PPAI005178-RA">
    <property type="protein sequence ID" value="PPAI005178-PA"/>
    <property type="gene ID" value="PPAI005178"/>
</dbReference>
<protein>
    <recommendedName>
        <fullName evidence="4">3-phosphoinositide-dependent protein kinase 1</fullName>
        <ecNumber evidence="3">2.7.11.1</ecNumber>
    </recommendedName>
</protein>
<evidence type="ECO:0000256" key="3">
    <source>
        <dbReference type="ARBA" id="ARBA00012513"/>
    </source>
</evidence>
<keyword evidence="11" id="KW-0067">ATP-binding</keyword>
<reference evidence="15" key="1">
    <citation type="submission" date="2022-08" db="UniProtKB">
        <authorList>
            <consortium name="EnsemblMetazoa"/>
        </authorList>
    </citation>
    <scope>IDENTIFICATION</scope>
    <source>
        <strain evidence="15">Israel</strain>
    </source>
</reference>
<evidence type="ECO:0000256" key="9">
    <source>
        <dbReference type="ARBA" id="ARBA00022741"/>
    </source>
</evidence>
<evidence type="ECO:0000256" key="7">
    <source>
        <dbReference type="ARBA" id="ARBA00022527"/>
    </source>
</evidence>
<feature type="domain" description="PDK1-type PH" evidence="14">
    <location>
        <begin position="94"/>
        <end position="193"/>
    </location>
</feature>
<dbReference type="Gene3D" id="2.30.29.30">
    <property type="entry name" value="Pleckstrin-homology domain (PH domain)/Phosphotyrosine-binding domain (PTB)"/>
    <property type="match status" value="1"/>
</dbReference>
<keyword evidence="6" id="KW-0963">Cytoplasm</keyword>
<evidence type="ECO:0000256" key="13">
    <source>
        <dbReference type="ARBA" id="ARBA00048679"/>
    </source>
</evidence>
<keyword evidence="7" id="KW-0723">Serine/threonine-protein kinase</keyword>
<dbReference type="EC" id="2.7.11.1" evidence="3"/>
<keyword evidence="16" id="KW-1185">Reference proteome</keyword>
<dbReference type="VEuPathDB" id="VectorBase:PPAPM1_001905"/>
<comment type="subcellular location">
    <subcellularLocation>
        <location evidence="1">Cytoplasm</location>
    </subcellularLocation>
</comment>
<evidence type="ECO:0000256" key="2">
    <source>
        <dbReference type="ARBA" id="ARBA00010006"/>
    </source>
</evidence>
<accession>A0A1B0DBI9</accession>
<dbReference type="EMBL" id="AJVK01013683">
    <property type="status" value="NOT_ANNOTATED_CDS"/>
    <property type="molecule type" value="Genomic_DNA"/>
</dbReference>
<keyword evidence="8" id="KW-0808">Transferase</keyword>
<dbReference type="GO" id="GO:0048638">
    <property type="term" value="P:regulation of developmental growth"/>
    <property type="evidence" value="ECO:0007669"/>
    <property type="project" value="UniProtKB-ARBA"/>
</dbReference>